<evidence type="ECO:0000313" key="3">
    <source>
        <dbReference type="EMBL" id="ABK45743.1"/>
    </source>
</evidence>
<dbReference type="STRING" id="156889.Mmc1_3253"/>
<dbReference type="AlphaFoldDB" id="A0LCQ0"/>
<dbReference type="EMBL" id="CP000471">
    <property type="protein sequence ID" value="ABK45743.1"/>
    <property type="molecule type" value="Genomic_DNA"/>
</dbReference>
<feature type="region of interest" description="Disordered" evidence="1">
    <location>
        <begin position="77"/>
        <end position="162"/>
    </location>
</feature>
<evidence type="ECO:0000256" key="2">
    <source>
        <dbReference type="SAM" id="Phobius"/>
    </source>
</evidence>
<evidence type="ECO:0000256" key="1">
    <source>
        <dbReference type="SAM" id="MobiDB-lite"/>
    </source>
</evidence>
<sequence length="278" mass="31952" precursor="true">MVNRPFRSWLVKLCAPRVLRTPLSELRSLPRSLLGPWITTVGLGIGLFLSPMVYAQQQAFGAGYLGQQFGQFMRGFTREMGQPDTPPRSSPVPRREQDYGEPSRGYGEPSRGYGEPSRGYGEPPYAEPRSRRREPYSQRDGYPQRGAVENLAPRLPQKKRPQWRYDPWGVTHYGPPPPESDIWFPWPPNGGIPGMHGDWYAPEQGALHGSNPEWSDPYGRWSPDSIAPPDASERWLGRRDDTEWMDRQDRWSEPGQGWPNAFQPWQDGWDGGLWHPWR</sequence>
<dbReference type="HOGENOM" id="CLU_1000406_0_0_5"/>
<organism evidence="3 4">
    <name type="scientific">Magnetococcus marinus (strain ATCC BAA-1437 / JCM 17883 / MC-1)</name>
    <dbReference type="NCBI Taxonomy" id="156889"/>
    <lineage>
        <taxon>Bacteria</taxon>
        <taxon>Pseudomonadati</taxon>
        <taxon>Pseudomonadota</taxon>
        <taxon>Magnetococcia</taxon>
        <taxon>Magnetococcales</taxon>
        <taxon>Magnetococcaceae</taxon>
        <taxon>Magnetococcus</taxon>
    </lineage>
</organism>
<feature type="transmembrane region" description="Helical" evidence="2">
    <location>
        <begin position="34"/>
        <end position="55"/>
    </location>
</feature>
<dbReference type="Proteomes" id="UP000002586">
    <property type="component" value="Chromosome"/>
</dbReference>
<reference evidence="3 4" key="2">
    <citation type="journal article" date="2012" name="Int. J. Syst. Evol. Microbiol.">
        <title>Magnetococcus marinus gen. nov., sp. nov., a marine, magnetotactic bacterium that represents a novel lineage (Magnetococcaceae fam. nov.; Magnetococcales ord. nov.) at the base of the Alphaproteobacteria.</title>
        <authorList>
            <person name="Bazylinski D.A."/>
            <person name="Williams T.J."/>
            <person name="Lefevre C.T."/>
            <person name="Berg R.J."/>
            <person name="Zhang C.L."/>
            <person name="Bowser S.S."/>
            <person name="Dean A.J."/>
            <person name="Beveridge T.J."/>
        </authorList>
    </citation>
    <scope>NUCLEOTIDE SEQUENCE [LARGE SCALE GENOMIC DNA]</scope>
    <source>
        <strain evidence="4">ATCC BAA-1437 / JCM 17883 / MC-1</strain>
    </source>
</reference>
<dbReference type="KEGG" id="mgm:Mmc1_3253"/>
<name>A0LCQ0_MAGMM</name>
<keyword evidence="2" id="KW-0812">Transmembrane</keyword>
<proteinExistence type="predicted"/>
<feature type="region of interest" description="Disordered" evidence="1">
    <location>
        <begin position="195"/>
        <end position="278"/>
    </location>
</feature>
<evidence type="ECO:0000313" key="4">
    <source>
        <dbReference type="Proteomes" id="UP000002586"/>
    </source>
</evidence>
<feature type="compositionally biased region" description="Basic and acidic residues" evidence="1">
    <location>
        <begin position="231"/>
        <end position="252"/>
    </location>
</feature>
<gene>
    <name evidence="3" type="ordered locus">Mmc1_3253</name>
</gene>
<protein>
    <submittedName>
        <fullName evidence="3">Uncharacterized protein</fullName>
    </submittedName>
</protein>
<keyword evidence="2" id="KW-0472">Membrane</keyword>
<accession>A0LCQ0</accession>
<reference evidence="4" key="1">
    <citation type="journal article" date="2009" name="Appl. Environ. Microbiol.">
        <title>Complete genome sequence of the chemolithoautotrophic marine magnetotactic coccus strain MC-1.</title>
        <authorList>
            <person name="Schubbe S."/>
            <person name="Williams T.J."/>
            <person name="Xie G."/>
            <person name="Kiss H.E."/>
            <person name="Brettin T.S."/>
            <person name="Martinez D."/>
            <person name="Ross C.A."/>
            <person name="Schuler D."/>
            <person name="Cox B.L."/>
            <person name="Nealson K.H."/>
            <person name="Bazylinski D.A."/>
        </authorList>
    </citation>
    <scope>NUCLEOTIDE SEQUENCE [LARGE SCALE GENOMIC DNA]</scope>
    <source>
        <strain evidence="4">ATCC BAA-1437 / JCM 17883 / MC-1</strain>
    </source>
</reference>
<keyword evidence="4" id="KW-1185">Reference proteome</keyword>
<keyword evidence="2" id="KW-1133">Transmembrane helix</keyword>